<evidence type="ECO:0000313" key="1">
    <source>
        <dbReference type="EMBL" id="TCB54344.1"/>
    </source>
</evidence>
<proteinExistence type="predicted"/>
<accession>A0A4V2LP01</accession>
<gene>
    <name evidence="1" type="ORF">E0H85_16180</name>
</gene>
<protein>
    <submittedName>
        <fullName evidence="1">Uncharacterized protein</fullName>
    </submittedName>
</protein>
<organism evidence="1 2">
    <name type="scientific">Acinetobacter terrae</name>
    <dbReference type="NCBI Taxonomy" id="2731247"/>
    <lineage>
        <taxon>Bacteria</taxon>
        <taxon>Pseudomonadati</taxon>
        <taxon>Pseudomonadota</taxon>
        <taxon>Gammaproteobacteria</taxon>
        <taxon>Moraxellales</taxon>
        <taxon>Moraxellaceae</taxon>
        <taxon>Acinetobacter</taxon>
        <taxon>Acinetobacter Taxon 24</taxon>
    </lineage>
</organism>
<name>A0A4V2LP01_9GAMM</name>
<dbReference type="EMBL" id="SJOA01000034">
    <property type="protein sequence ID" value="TCB54344.1"/>
    <property type="molecule type" value="Genomic_DNA"/>
</dbReference>
<dbReference type="AlphaFoldDB" id="A0A4V2LP01"/>
<sequence length="80" mass="9029">MIEIKVGSKKAMIKIKNPNSGEERTINKVLGDEDTLAKAQEHAGYYDMHNNHFIPQINNTNEVVGFCDAEENSIVWKVIV</sequence>
<evidence type="ECO:0000313" key="2">
    <source>
        <dbReference type="Proteomes" id="UP000291380"/>
    </source>
</evidence>
<comment type="caution">
    <text evidence="1">The sequence shown here is derived from an EMBL/GenBank/DDBJ whole genome shotgun (WGS) entry which is preliminary data.</text>
</comment>
<dbReference type="RefSeq" id="WP_086193224.1">
    <property type="nucleotide sequence ID" value="NZ_SJOA01000034.1"/>
</dbReference>
<dbReference type="Proteomes" id="UP000291380">
    <property type="component" value="Unassembled WGS sequence"/>
</dbReference>
<reference evidence="1 2" key="1">
    <citation type="submission" date="2019-02" db="EMBL/GenBank/DDBJ databases">
        <title>High diversity of culturable Acinetobacter species in natural soil and water ecosystems.</title>
        <authorList>
            <person name="Radolfova-Krizova L."/>
            <person name="Nemec A."/>
        </authorList>
    </citation>
    <scope>NUCLEOTIDE SEQUENCE [LARGE SCALE GENOMIC DNA]</scope>
    <source>
        <strain evidence="1 2">ANC 4281</strain>
    </source>
</reference>